<organism evidence="2 3">
    <name type="scientific">Tribonema minus</name>
    <dbReference type="NCBI Taxonomy" id="303371"/>
    <lineage>
        <taxon>Eukaryota</taxon>
        <taxon>Sar</taxon>
        <taxon>Stramenopiles</taxon>
        <taxon>Ochrophyta</taxon>
        <taxon>PX clade</taxon>
        <taxon>Xanthophyceae</taxon>
        <taxon>Tribonematales</taxon>
        <taxon>Tribonemataceae</taxon>
        <taxon>Tribonema</taxon>
    </lineage>
</organism>
<evidence type="ECO:0000313" key="3">
    <source>
        <dbReference type="Proteomes" id="UP000664859"/>
    </source>
</evidence>
<dbReference type="AlphaFoldDB" id="A0A835ZGQ4"/>
<comment type="caution">
    <text evidence="2">The sequence shown here is derived from an EMBL/GenBank/DDBJ whole genome shotgun (WGS) entry which is preliminary data.</text>
</comment>
<name>A0A835ZGQ4_9STRA</name>
<gene>
    <name evidence="2" type="ORF">JKP88DRAFT_242724</name>
</gene>
<evidence type="ECO:0000256" key="1">
    <source>
        <dbReference type="SAM" id="MobiDB-lite"/>
    </source>
</evidence>
<feature type="region of interest" description="Disordered" evidence="1">
    <location>
        <begin position="1"/>
        <end position="22"/>
    </location>
</feature>
<proteinExistence type="predicted"/>
<keyword evidence="3" id="KW-1185">Reference proteome</keyword>
<evidence type="ECO:0000313" key="2">
    <source>
        <dbReference type="EMBL" id="KAG5191857.1"/>
    </source>
</evidence>
<reference evidence="2" key="1">
    <citation type="submission" date="2021-02" db="EMBL/GenBank/DDBJ databases">
        <title>First Annotated Genome of the Yellow-green Alga Tribonema minus.</title>
        <authorList>
            <person name="Mahan K.M."/>
        </authorList>
    </citation>
    <scope>NUCLEOTIDE SEQUENCE</scope>
    <source>
        <strain evidence="2">UTEX B ZZ1240</strain>
    </source>
</reference>
<protein>
    <submittedName>
        <fullName evidence="2">Uncharacterized protein</fullName>
    </submittedName>
</protein>
<accession>A0A835ZGQ4</accession>
<dbReference type="Proteomes" id="UP000664859">
    <property type="component" value="Unassembled WGS sequence"/>
</dbReference>
<sequence>MAQADDDAPHIAGTSADDEPDAREGARLLGVGFRQWCRFLHAAQKKPLEQLHEVLGLQNSTLLKLGARTCRDEIRWRTQLRTALEHYMPWTEDDEWYRIKCFAKYGETPWIGHNLVPGMQDCDVQNPFGVDMSALDEDVYDFFLPLLAHYGISTFQQAAVLTVESPCFEGVPPELTVRFIATLRPLRREELLLARDELQEQKTWRARLWQALS</sequence>
<dbReference type="EMBL" id="JAFCMP010000013">
    <property type="protein sequence ID" value="KAG5191857.1"/>
    <property type="molecule type" value="Genomic_DNA"/>
</dbReference>